<feature type="region of interest" description="Disordered" evidence="1">
    <location>
        <begin position="1"/>
        <end position="41"/>
    </location>
</feature>
<dbReference type="HOGENOM" id="CLU_2241382_0_0_1"/>
<dbReference type="InParanoid" id="M1DDG6"/>
<evidence type="ECO:0000313" key="3">
    <source>
        <dbReference type="Proteomes" id="UP000011115"/>
    </source>
</evidence>
<proteinExistence type="predicted"/>
<dbReference type="PaxDb" id="4113-PGSC0003DMT400087260"/>
<organism evidence="2 3">
    <name type="scientific">Solanum tuberosum</name>
    <name type="common">Potato</name>
    <dbReference type="NCBI Taxonomy" id="4113"/>
    <lineage>
        <taxon>Eukaryota</taxon>
        <taxon>Viridiplantae</taxon>
        <taxon>Streptophyta</taxon>
        <taxon>Embryophyta</taxon>
        <taxon>Tracheophyta</taxon>
        <taxon>Spermatophyta</taxon>
        <taxon>Magnoliopsida</taxon>
        <taxon>eudicotyledons</taxon>
        <taxon>Gunneridae</taxon>
        <taxon>Pentapetalae</taxon>
        <taxon>asterids</taxon>
        <taxon>lamiids</taxon>
        <taxon>Solanales</taxon>
        <taxon>Solanaceae</taxon>
        <taxon>Solanoideae</taxon>
        <taxon>Solaneae</taxon>
        <taxon>Solanum</taxon>
    </lineage>
</organism>
<reference evidence="3" key="1">
    <citation type="journal article" date="2011" name="Nature">
        <title>Genome sequence and analysis of the tuber crop potato.</title>
        <authorList>
            <consortium name="The Potato Genome Sequencing Consortium"/>
        </authorList>
    </citation>
    <scope>NUCLEOTIDE SEQUENCE [LARGE SCALE GENOMIC DNA]</scope>
    <source>
        <strain evidence="3">cv. DM1-3 516 R44</strain>
    </source>
</reference>
<dbReference type="Proteomes" id="UP000011115">
    <property type="component" value="Unassembled WGS sequence"/>
</dbReference>
<dbReference type="EnsemblPlants" id="PGSC0003DMT400087260">
    <property type="protein sequence ID" value="PGSC0003DMT400087260"/>
    <property type="gene ID" value="PGSC0003DMG400036831"/>
</dbReference>
<name>M1DDG6_SOLTU</name>
<protein>
    <submittedName>
        <fullName evidence="2">Uncharacterized protein</fullName>
    </submittedName>
</protein>
<feature type="compositionally biased region" description="Low complexity" evidence="1">
    <location>
        <begin position="22"/>
        <end position="40"/>
    </location>
</feature>
<evidence type="ECO:0000256" key="1">
    <source>
        <dbReference type="SAM" id="MobiDB-lite"/>
    </source>
</evidence>
<dbReference type="Gramene" id="PGSC0003DMT400087260">
    <property type="protein sequence ID" value="PGSC0003DMT400087260"/>
    <property type="gene ID" value="PGSC0003DMG400036831"/>
</dbReference>
<dbReference type="AlphaFoldDB" id="M1DDG6"/>
<reference evidence="2" key="2">
    <citation type="submission" date="2015-06" db="UniProtKB">
        <authorList>
            <consortium name="EnsemblPlants"/>
        </authorList>
    </citation>
    <scope>IDENTIFICATION</scope>
    <source>
        <strain evidence="2">DM1-3 516 R44</strain>
    </source>
</reference>
<evidence type="ECO:0000313" key="2">
    <source>
        <dbReference type="EnsemblPlants" id="PGSC0003DMT400087260"/>
    </source>
</evidence>
<keyword evidence="3" id="KW-1185">Reference proteome</keyword>
<accession>M1DDG6</accession>
<sequence>MMVKGWKGKCQAKGARPKPKAKAAQPWPSTFPSPRTTSRSVALTTVRRSGCEGYLVARQARKLGQAIASRPRATSRPVVMTTVRRSGREDALAMWRFSKVKGATA</sequence>